<dbReference type="EMBL" id="ML991870">
    <property type="protein sequence ID" value="KAF2229247.1"/>
    <property type="molecule type" value="Genomic_DNA"/>
</dbReference>
<gene>
    <name evidence="1" type="ORF">EV356DRAFT_496341</name>
</gene>
<dbReference type="AlphaFoldDB" id="A0A6A6GU93"/>
<reference evidence="1" key="1">
    <citation type="journal article" date="2020" name="Stud. Mycol.">
        <title>101 Dothideomycetes genomes: a test case for predicting lifestyles and emergence of pathogens.</title>
        <authorList>
            <person name="Haridas S."/>
            <person name="Albert R."/>
            <person name="Binder M."/>
            <person name="Bloem J."/>
            <person name="Labutti K."/>
            <person name="Salamov A."/>
            <person name="Andreopoulos B."/>
            <person name="Baker S."/>
            <person name="Barry K."/>
            <person name="Bills G."/>
            <person name="Bluhm B."/>
            <person name="Cannon C."/>
            <person name="Castanera R."/>
            <person name="Culley D."/>
            <person name="Daum C."/>
            <person name="Ezra D."/>
            <person name="Gonzalez J."/>
            <person name="Henrissat B."/>
            <person name="Kuo A."/>
            <person name="Liang C."/>
            <person name="Lipzen A."/>
            <person name="Lutzoni F."/>
            <person name="Magnuson J."/>
            <person name="Mondo S."/>
            <person name="Nolan M."/>
            <person name="Ohm R."/>
            <person name="Pangilinan J."/>
            <person name="Park H.-J."/>
            <person name="Ramirez L."/>
            <person name="Alfaro M."/>
            <person name="Sun H."/>
            <person name="Tritt A."/>
            <person name="Yoshinaga Y."/>
            <person name="Zwiers L.-H."/>
            <person name="Turgeon B."/>
            <person name="Goodwin S."/>
            <person name="Spatafora J."/>
            <person name="Crous P."/>
            <person name="Grigoriev I."/>
        </authorList>
    </citation>
    <scope>NUCLEOTIDE SEQUENCE</scope>
    <source>
        <strain evidence="1">Tuck. ex Michener</strain>
    </source>
</reference>
<organism evidence="1 2">
    <name type="scientific">Viridothelium virens</name>
    <name type="common">Speckled blister lichen</name>
    <name type="synonym">Trypethelium virens</name>
    <dbReference type="NCBI Taxonomy" id="1048519"/>
    <lineage>
        <taxon>Eukaryota</taxon>
        <taxon>Fungi</taxon>
        <taxon>Dikarya</taxon>
        <taxon>Ascomycota</taxon>
        <taxon>Pezizomycotina</taxon>
        <taxon>Dothideomycetes</taxon>
        <taxon>Dothideomycetes incertae sedis</taxon>
        <taxon>Trypetheliales</taxon>
        <taxon>Trypetheliaceae</taxon>
        <taxon>Viridothelium</taxon>
    </lineage>
</organism>
<accession>A0A6A6GU93</accession>
<keyword evidence="2" id="KW-1185">Reference proteome</keyword>
<dbReference type="OrthoDB" id="10057496at2759"/>
<evidence type="ECO:0000313" key="2">
    <source>
        <dbReference type="Proteomes" id="UP000800092"/>
    </source>
</evidence>
<sequence length="196" mass="21152">MSTTDFPPCGWNAFSGLQYLQAVQFAPPPSNCQVGLVCSPPAATCTCPPPVPPPGGFWVTGPPPPPAPPPQPLPKPAGFAAPKFSPPPGVNFIPPKNVSTLFIFTEVGPPKKDGSLKFQPWQIDSTKTVQDILEHLGKGEDRWSLVEYHELGDGNWNQGITVGYKDERAKKGISKFGWTPRRGGMLPPVWLATETE</sequence>
<proteinExistence type="predicted"/>
<evidence type="ECO:0000313" key="1">
    <source>
        <dbReference type="EMBL" id="KAF2229247.1"/>
    </source>
</evidence>
<name>A0A6A6GU93_VIRVR</name>
<dbReference type="Proteomes" id="UP000800092">
    <property type="component" value="Unassembled WGS sequence"/>
</dbReference>
<protein>
    <submittedName>
        <fullName evidence="1">Uncharacterized protein</fullName>
    </submittedName>
</protein>